<evidence type="ECO:0000259" key="5">
    <source>
        <dbReference type="PROSITE" id="PS50853"/>
    </source>
</evidence>
<sequence length="928" mass="100810">MAETSSSPDSSEPASPLNSPSPKTVSRADLRVNYEGLPFEGKVIAITGGATGIGFAIAKYLAYRGAKVSLMDWRPLEDAANLICATLPQTCCRGRPDITVDTYLGDVGDSAAVKKWVAHLKEKHENIDGLVNNAGICKPHTIEESDGDRFYETIDTNVQGALNCTREMVPILRDGSSIVNVSSMLGQHGAFGLANYSIASHGVEALTKCAAKEYAGRGIRVNTVAPGFIKTRMLDKMKAGVNRVLKMTDKWDEGKIPVMLRKYGAPDDVAAAVAFLLGDGSKFIRPELTLGFLPGGTGFDIFWDPPEGSYNIDRYELIYWDRDTPGAFIQGYGTRGRTTSVEGLNQGHRYLIWVATWTNIGGGLPAGANGIVVGGGTPPMPTNLQVFTTNGYTVKIPWDGSPWAAGYRVYTRNINNATDYLKTDEWSKVTSTCHGITYLFPGAWNYEFCVVSFNGDLESSLHNCVTAPETETPEAGDCPIEDPGSDEGTYPIPDDPVDPVPEPVESPPDPSANCAAVPSFFALPGTVGEIDHGLQFCAAKWNAGVFPNLIEARADKDALRYLRIRYTDGSEITQGVAVADDGHSRYGTIEWDPWKEHFDRFSLWAGGWNNGVGRIVMEMAKHSQVDAGKYWDPNAVPVEILPDRGTAGQGMLLGFFGAADDALDALQPYFSKSAPDKVILRDFEFTPTWEQLNSRPFADRGMTAILGQHLLENKRDDKEVVMGFESYVVIEVQHKGSWSHTDAHEKGGEFGTTIGTELSYKGGTPFASAEGKDKVEFSGKYIQKDVRMSLNSEEDTTAKRIQQRFRSSTTLGPGEKVLCSTVVMQSKLNLRYTATLEHIFKDTTSYTYPVAGSFDQSEASDGVTVCQDIHDGDALPDSYVTITESGAYCVDGRRVGDLGMSDADLLAACGLDQLDSAIIDIVTVCCLD</sequence>
<dbReference type="CDD" id="cd00063">
    <property type="entry name" value="FN3"/>
    <property type="match status" value="2"/>
</dbReference>
<evidence type="ECO:0000256" key="3">
    <source>
        <dbReference type="ARBA" id="ARBA00023002"/>
    </source>
</evidence>
<dbReference type="InterPro" id="IPR002347">
    <property type="entry name" value="SDR_fam"/>
</dbReference>
<protein>
    <submittedName>
        <fullName evidence="6">Putative fibronectin type iii domain-containing protein</fullName>
    </submittedName>
</protein>
<accession>R8BX12</accession>
<dbReference type="PRINTS" id="PR00081">
    <property type="entry name" value="GDHRDH"/>
</dbReference>
<comment type="similarity">
    <text evidence="1">Belongs to the short-chain dehydrogenases/reductases (SDR) family.</text>
</comment>
<dbReference type="HOGENOM" id="CLU_315018_0_0_1"/>
<dbReference type="eggNOG" id="KOG0725">
    <property type="taxonomic scope" value="Eukaryota"/>
</dbReference>
<dbReference type="GO" id="GO:0048038">
    <property type="term" value="F:quinone binding"/>
    <property type="evidence" value="ECO:0007669"/>
    <property type="project" value="TreeGrafter"/>
</dbReference>
<dbReference type="SMART" id="SM00822">
    <property type="entry name" value="PKS_KR"/>
    <property type="match status" value="1"/>
</dbReference>
<dbReference type="GO" id="GO:0006633">
    <property type="term" value="P:fatty acid biosynthetic process"/>
    <property type="evidence" value="ECO:0007669"/>
    <property type="project" value="TreeGrafter"/>
</dbReference>
<dbReference type="RefSeq" id="XP_007911471.1">
    <property type="nucleotide sequence ID" value="XM_007913280.1"/>
</dbReference>
<feature type="compositionally biased region" description="Low complexity" evidence="4">
    <location>
        <begin position="1"/>
        <end position="16"/>
    </location>
</feature>
<evidence type="ECO:0000313" key="6">
    <source>
        <dbReference type="EMBL" id="EOO03860.1"/>
    </source>
</evidence>
<dbReference type="EMBL" id="KB932812">
    <property type="protein sequence ID" value="EOO03860.1"/>
    <property type="molecule type" value="Genomic_DNA"/>
</dbReference>
<dbReference type="InterPro" id="IPR057326">
    <property type="entry name" value="KR_dom"/>
</dbReference>
<dbReference type="GO" id="GO:0016616">
    <property type="term" value="F:oxidoreductase activity, acting on the CH-OH group of donors, NAD or NADP as acceptor"/>
    <property type="evidence" value="ECO:0007669"/>
    <property type="project" value="TreeGrafter"/>
</dbReference>
<dbReference type="PANTHER" id="PTHR42760:SF45">
    <property type="entry name" value="SHORT CHAIN DEHYDROGENASE_REDUCTASE FAMILY PROTEIN, PUTATIVE (AFU_ORTHOLOGUE AFUA_3G09150)-RELATED"/>
    <property type="match status" value="1"/>
</dbReference>
<dbReference type="SMART" id="SM00060">
    <property type="entry name" value="FN3"/>
    <property type="match status" value="2"/>
</dbReference>
<evidence type="ECO:0000256" key="1">
    <source>
        <dbReference type="ARBA" id="ARBA00006484"/>
    </source>
</evidence>
<dbReference type="InterPro" id="IPR003961">
    <property type="entry name" value="FN3_dom"/>
</dbReference>
<dbReference type="OrthoDB" id="4989625at2759"/>
<dbReference type="Gene3D" id="2.170.15.10">
    <property type="entry name" value="Proaerolysin, chain A, domain 3"/>
    <property type="match status" value="1"/>
</dbReference>
<feature type="compositionally biased region" description="Acidic residues" evidence="4">
    <location>
        <begin position="471"/>
        <end position="485"/>
    </location>
</feature>
<feature type="region of interest" description="Disordered" evidence="4">
    <location>
        <begin position="1"/>
        <end position="25"/>
    </location>
</feature>
<dbReference type="InterPro" id="IPR013783">
    <property type="entry name" value="Ig-like_fold"/>
</dbReference>
<keyword evidence="3" id="KW-0560">Oxidoreductase</keyword>
<dbReference type="Pfam" id="PF13561">
    <property type="entry name" value="adh_short_C2"/>
    <property type="match status" value="1"/>
</dbReference>
<gene>
    <name evidence="6" type="ORF">UCRPA7_686</name>
</gene>
<dbReference type="Proteomes" id="UP000014074">
    <property type="component" value="Unassembled WGS sequence"/>
</dbReference>
<evidence type="ECO:0000256" key="2">
    <source>
        <dbReference type="ARBA" id="ARBA00022857"/>
    </source>
</evidence>
<dbReference type="Gene3D" id="3.40.50.720">
    <property type="entry name" value="NAD(P)-binding Rossmann-like Domain"/>
    <property type="match status" value="1"/>
</dbReference>
<dbReference type="KEGG" id="tmn:UCRPA7_686"/>
<evidence type="ECO:0000313" key="7">
    <source>
        <dbReference type="Proteomes" id="UP000014074"/>
    </source>
</evidence>
<dbReference type="PANTHER" id="PTHR42760">
    <property type="entry name" value="SHORT-CHAIN DEHYDROGENASES/REDUCTASES FAMILY MEMBER"/>
    <property type="match status" value="1"/>
</dbReference>
<organism evidence="6 7">
    <name type="scientific">Phaeoacremonium minimum (strain UCR-PA7)</name>
    <name type="common">Esca disease fungus</name>
    <name type="synonym">Togninia minima</name>
    <dbReference type="NCBI Taxonomy" id="1286976"/>
    <lineage>
        <taxon>Eukaryota</taxon>
        <taxon>Fungi</taxon>
        <taxon>Dikarya</taxon>
        <taxon>Ascomycota</taxon>
        <taxon>Pezizomycotina</taxon>
        <taxon>Sordariomycetes</taxon>
        <taxon>Sordariomycetidae</taxon>
        <taxon>Togniniales</taxon>
        <taxon>Togniniaceae</taxon>
        <taxon>Phaeoacremonium</taxon>
    </lineage>
</organism>
<dbReference type="SUPFAM" id="SSF51735">
    <property type="entry name" value="NAD(P)-binding Rossmann-fold domains"/>
    <property type="match status" value="1"/>
</dbReference>
<feature type="region of interest" description="Disordered" evidence="4">
    <location>
        <begin position="468"/>
        <end position="509"/>
    </location>
</feature>
<dbReference type="PROSITE" id="PS50853">
    <property type="entry name" value="FN3"/>
    <property type="match status" value="1"/>
</dbReference>
<keyword evidence="2" id="KW-0521">NADP</keyword>
<dbReference type="AlphaFoldDB" id="R8BX12"/>
<dbReference type="CDD" id="cd05233">
    <property type="entry name" value="SDR_c"/>
    <property type="match status" value="1"/>
</dbReference>
<evidence type="ECO:0000256" key="4">
    <source>
        <dbReference type="SAM" id="MobiDB-lite"/>
    </source>
</evidence>
<dbReference type="InterPro" id="IPR036116">
    <property type="entry name" value="FN3_sf"/>
</dbReference>
<dbReference type="SUPFAM" id="SSF49265">
    <property type="entry name" value="Fibronectin type III"/>
    <property type="match status" value="1"/>
</dbReference>
<dbReference type="PRINTS" id="PR00080">
    <property type="entry name" value="SDRFAMILY"/>
</dbReference>
<reference evidence="7" key="1">
    <citation type="journal article" date="2013" name="Genome Announc.">
        <title>Draft genome sequence of the ascomycete Phaeoacremonium aleophilum strain UCR-PA7, a causal agent of the esca disease complex in grapevines.</title>
        <authorList>
            <person name="Blanco-Ulate B."/>
            <person name="Rolshausen P."/>
            <person name="Cantu D."/>
        </authorList>
    </citation>
    <scope>NUCLEOTIDE SEQUENCE [LARGE SCALE GENOMIC DNA]</scope>
    <source>
        <strain evidence="7">UCR-PA7</strain>
    </source>
</reference>
<keyword evidence="7" id="KW-1185">Reference proteome</keyword>
<feature type="compositionally biased region" description="Pro residues" evidence="4">
    <location>
        <begin position="498"/>
        <end position="509"/>
    </location>
</feature>
<feature type="domain" description="Fibronectin type-III" evidence="5">
    <location>
        <begin position="285"/>
        <end position="380"/>
    </location>
</feature>
<proteinExistence type="inferred from homology"/>
<dbReference type="GeneID" id="19327559"/>
<dbReference type="Gene3D" id="2.60.40.10">
    <property type="entry name" value="Immunoglobulins"/>
    <property type="match status" value="2"/>
</dbReference>
<dbReference type="FunFam" id="3.40.50.720:FF:000084">
    <property type="entry name" value="Short-chain dehydrogenase reductase"/>
    <property type="match status" value="1"/>
</dbReference>
<name>R8BX12_PHAM7</name>
<dbReference type="Pfam" id="PF00041">
    <property type="entry name" value="fn3"/>
    <property type="match status" value="1"/>
</dbReference>
<dbReference type="InterPro" id="IPR036291">
    <property type="entry name" value="NAD(P)-bd_dom_sf"/>
</dbReference>